<comment type="caution">
    <text evidence="14">The sequence shown here is derived from an EMBL/GenBank/DDBJ whole genome shotgun (WGS) entry which is preliminary data.</text>
</comment>
<dbReference type="SUPFAM" id="SSF46579">
    <property type="entry name" value="Prefoldin"/>
    <property type="match status" value="1"/>
</dbReference>
<dbReference type="InterPro" id="IPR044098">
    <property type="entry name" value="STAMBP/STALP-like_MPN"/>
</dbReference>
<dbReference type="Gene3D" id="3.40.140.10">
    <property type="entry name" value="Cytidine Deaminase, domain 2"/>
    <property type="match status" value="1"/>
</dbReference>
<dbReference type="AlphaFoldDB" id="A0AAE1IE12"/>
<evidence type="ECO:0000259" key="13">
    <source>
        <dbReference type="PROSITE" id="PS50249"/>
    </source>
</evidence>
<dbReference type="Gene3D" id="1.20.58.80">
    <property type="entry name" value="Phosphotransferase system, lactose/cellobiose-type IIA subunit"/>
    <property type="match status" value="1"/>
</dbReference>
<dbReference type="RefSeq" id="XP_062755246.1">
    <property type="nucleotide sequence ID" value="XM_062900280.1"/>
</dbReference>
<dbReference type="PANTHER" id="PTHR12947">
    <property type="entry name" value="AMSH-LIKE PROTEASE"/>
    <property type="match status" value="1"/>
</dbReference>
<feature type="compositionally biased region" description="Basic and acidic residues" evidence="12">
    <location>
        <begin position="425"/>
        <end position="442"/>
    </location>
</feature>
<comment type="similarity">
    <text evidence="3">Belongs to the peptidase M67C family.</text>
</comment>
<dbReference type="GO" id="GO:0140492">
    <property type="term" value="F:metal-dependent deubiquitinase activity"/>
    <property type="evidence" value="ECO:0007669"/>
    <property type="project" value="InterPro"/>
</dbReference>
<keyword evidence="6" id="KW-0833">Ubl conjugation pathway</keyword>
<dbReference type="SUPFAM" id="SSF140856">
    <property type="entry name" value="USP8 N-terminal domain-like"/>
    <property type="match status" value="1"/>
</dbReference>
<dbReference type="GO" id="GO:0016272">
    <property type="term" value="C:prefoldin complex"/>
    <property type="evidence" value="ECO:0007669"/>
    <property type="project" value="InterPro"/>
</dbReference>
<name>A0AAE1IE12_9HYPO</name>
<evidence type="ECO:0000256" key="1">
    <source>
        <dbReference type="ARBA" id="ARBA00001947"/>
    </source>
</evidence>
<dbReference type="SUPFAM" id="SSF102712">
    <property type="entry name" value="JAB1/MPN domain"/>
    <property type="match status" value="1"/>
</dbReference>
<dbReference type="InterPro" id="IPR002777">
    <property type="entry name" value="PFD_beta-like"/>
</dbReference>
<evidence type="ECO:0000256" key="11">
    <source>
        <dbReference type="SAM" id="Coils"/>
    </source>
</evidence>
<dbReference type="SMART" id="SM00232">
    <property type="entry name" value="JAB_MPN"/>
    <property type="match status" value="1"/>
</dbReference>
<keyword evidence="4" id="KW-0645">Protease</keyword>
<keyword evidence="5" id="KW-0479">Metal-binding</keyword>
<dbReference type="GO" id="GO:0051082">
    <property type="term" value="F:unfolded protein binding"/>
    <property type="evidence" value="ECO:0007669"/>
    <property type="project" value="InterPro"/>
</dbReference>
<evidence type="ECO:0000256" key="10">
    <source>
        <dbReference type="ARBA" id="ARBA00023186"/>
    </source>
</evidence>
<keyword evidence="7" id="KW-0378">Hydrolase</keyword>
<dbReference type="Gene3D" id="1.10.287.370">
    <property type="match status" value="1"/>
</dbReference>
<protein>
    <recommendedName>
        <fullName evidence="13">MPN domain-containing protein</fullName>
    </recommendedName>
</protein>
<evidence type="ECO:0000313" key="15">
    <source>
        <dbReference type="Proteomes" id="UP001273209"/>
    </source>
</evidence>
<keyword evidence="15" id="KW-1185">Reference proteome</keyword>
<feature type="compositionally biased region" description="Polar residues" evidence="12">
    <location>
        <begin position="413"/>
        <end position="424"/>
    </location>
</feature>
<gene>
    <name evidence="14" type="ORF">Triagg1_5733</name>
</gene>
<keyword evidence="8" id="KW-0862">Zinc</keyword>
<dbReference type="FunFam" id="1.10.287.370:FF:000003">
    <property type="entry name" value="Prefoldin subunit 6"/>
    <property type="match status" value="1"/>
</dbReference>
<evidence type="ECO:0000256" key="3">
    <source>
        <dbReference type="ARBA" id="ARBA00010981"/>
    </source>
</evidence>
<dbReference type="GO" id="GO:0070536">
    <property type="term" value="P:protein K63-linked deubiquitination"/>
    <property type="evidence" value="ECO:0007669"/>
    <property type="project" value="InterPro"/>
</dbReference>
<evidence type="ECO:0000256" key="9">
    <source>
        <dbReference type="ARBA" id="ARBA00023049"/>
    </source>
</evidence>
<sequence>MAEIQAKLQALSEEYQKLQQVVQWFLMFIYLDLQNTVASRQTLEGQRQENLGVQKEFENIGEDETIYKLVGPVLLKQEKFEAESTVKGRLDFIGGEITRLEGQIKETQENIEKKKTEIIQIQAGAQGAIGAQESGIRRDARRPDPKAHLVQRFAMEARPSMAAGRPQSVKELVAQAESFAFNVNIAMKHWIRAADTLYQEASFALSDGDYGRAYMMLYRHSVLVLKFLPTHPQFKDPENKKAFKLLSKRIPRVLEDLEQLKPEIQALYDEWERAAPSPAAERHKQQAASSYAAFATRDPSLSGNARILDAAEHQQLAVDLAQQELSRRERDKHASKHSSVWDARGARSRTSQFDDGDLRRQMEATRRTLDMAQERRNIDSALEDHDRSPPVTSQNYYYPSLSKSRPVEYEQGRYSSSREPQSTRPPKEQFDLPPLRHEDRFDTSQSAIPPQVPHKAHLDDYRPLDTPPRPLVDVHQPPLPPKDSMEIPQPKKERLAFKPGGYLENGDPIRSIFLPGSLRSRFLEIASKNTAAGLETCGVICGTPINNALFVRCLLIPDQKSTPDTCETENESALFDYCMSEDLLMLGWIHTHPTQTCFMSSRDLHTHAGYQVMMPESIAIVCAPRYNEHGIFRLTHPPGLDHVLNCNRTETFHQHSIDNLYREAYHPNGHVYENDNMPLEVVDLRMT</sequence>
<dbReference type="FunFam" id="3.40.140.10:FF:000033">
    <property type="entry name" value="AMSH-like protease sst2"/>
    <property type="match status" value="1"/>
</dbReference>
<feature type="region of interest" description="Disordered" evidence="12">
    <location>
        <begin position="325"/>
        <end position="360"/>
    </location>
</feature>
<keyword evidence="10" id="KW-0143">Chaperone</keyword>
<dbReference type="Proteomes" id="UP001273209">
    <property type="component" value="Unassembled WGS sequence"/>
</dbReference>
<comment type="similarity">
    <text evidence="2">Belongs to the prefoldin subunit beta family.</text>
</comment>
<dbReference type="GO" id="GO:0061578">
    <property type="term" value="F:K63-linked deubiquitinase activity"/>
    <property type="evidence" value="ECO:0007669"/>
    <property type="project" value="InterPro"/>
</dbReference>
<dbReference type="Pfam" id="PF01398">
    <property type="entry name" value="JAB"/>
    <property type="match status" value="1"/>
</dbReference>
<feature type="compositionally biased region" description="Polar residues" evidence="12">
    <location>
        <begin position="390"/>
        <end position="403"/>
    </location>
</feature>
<dbReference type="PROSITE" id="PS50249">
    <property type="entry name" value="MPN"/>
    <property type="match status" value="1"/>
</dbReference>
<keyword evidence="11" id="KW-0175">Coiled coil</keyword>
<dbReference type="GO" id="GO:0016020">
    <property type="term" value="C:membrane"/>
    <property type="evidence" value="ECO:0007669"/>
    <property type="project" value="TreeGrafter"/>
</dbReference>
<keyword evidence="9" id="KW-0482">Metalloprotease</keyword>
<dbReference type="Pfam" id="PF08969">
    <property type="entry name" value="USP8_dimer"/>
    <property type="match status" value="1"/>
</dbReference>
<reference evidence="14" key="1">
    <citation type="submission" date="2023-11" db="EMBL/GenBank/DDBJ databases">
        <title>The genome sequences of three competitors of mushroom-forming fungi.</title>
        <authorList>
            <person name="Beijen E."/>
            <person name="Ohm R.A."/>
        </authorList>
    </citation>
    <scope>NUCLEOTIDE SEQUENCE</scope>
    <source>
        <strain evidence="14">CBS 100526</strain>
    </source>
</reference>
<accession>A0AAE1IE12</accession>
<dbReference type="CDD" id="cd23161">
    <property type="entry name" value="Prefoldin_6"/>
    <property type="match status" value="1"/>
</dbReference>
<feature type="domain" description="MPN" evidence="13">
    <location>
        <begin position="511"/>
        <end position="641"/>
    </location>
</feature>
<dbReference type="GO" id="GO:0006457">
    <property type="term" value="P:protein folding"/>
    <property type="evidence" value="ECO:0007669"/>
    <property type="project" value="InterPro"/>
</dbReference>
<evidence type="ECO:0000256" key="4">
    <source>
        <dbReference type="ARBA" id="ARBA00022670"/>
    </source>
</evidence>
<dbReference type="PANTHER" id="PTHR12947:SF13">
    <property type="entry name" value="FI19924P1"/>
    <property type="match status" value="1"/>
</dbReference>
<dbReference type="CDD" id="cd08066">
    <property type="entry name" value="MPN_AMSH_like"/>
    <property type="match status" value="1"/>
</dbReference>
<evidence type="ECO:0000256" key="5">
    <source>
        <dbReference type="ARBA" id="ARBA00022723"/>
    </source>
</evidence>
<evidence type="ECO:0000313" key="14">
    <source>
        <dbReference type="EMBL" id="KAK4072688.1"/>
    </source>
</evidence>
<evidence type="ECO:0000256" key="8">
    <source>
        <dbReference type="ARBA" id="ARBA00022833"/>
    </source>
</evidence>
<dbReference type="GO" id="GO:0046872">
    <property type="term" value="F:metal ion binding"/>
    <property type="evidence" value="ECO:0007669"/>
    <property type="project" value="UniProtKB-KW"/>
</dbReference>
<proteinExistence type="inferred from homology"/>
<evidence type="ECO:0000256" key="2">
    <source>
        <dbReference type="ARBA" id="ARBA00008045"/>
    </source>
</evidence>
<feature type="region of interest" description="Disordered" evidence="12">
    <location>
        <begin position="380"/>
        <end position="462"/>
    </location>
</feature>
<comment type="cofactor">
    <cofactor evidence="1">
        <name>Zn(2+)</name>
        <dbReference type="ChEBI" id="CHEBI:29105"/>
    </cofactor>
</comment>
<evidence type="ECO:0000256" key="12">
    <source>
        <dbReference type="SAM" id="MobiDB-lite"/>
    </source>
</evidence>
<dbReference type="InterPro" id="IPR000555">
    <property type="entry name" value="JAMM/MPN+_dom"/>
</dbReference>
<dbReference type="InterPro" id="IPR009053">
    <property type="entry name" value="Prefoldin"/>
</dbReference>
<dbReference type="EMBL" id="JAWRVG010000021">
    <property type="protein sequence ID" value="KAK4072688.1"/>
    <property type="molecule type" value="Genomic_DNA"/>
</dbReference>
<dbReference type="Pfam" id="PF01920">
    <property type="entry name" value="Prefoldin_2"/>
    <property type="match status" value="1"/>
</dbReference>
<dbReference type="GeneID" id="87920185"/>
<feature type="coiled-coil region" evidence="11">
    <location>
        <begin position="90"/>
        <end position="124"/>
    </location>
</feature>
<dbReference type="GO" id="GO:0005768">
    <property type="term" value="C:endosome"/>
    <property type="evidence" value="ECO:0007669"/>
    <property type="project" value="TreeGrafter"/>
</dbReference>
<dbReference type="InterPro" id="IPR037518">
    <property type="entry name" value="MPN"/>
</dbReference>
<evidence type="ECO:0000256" key="7">
    <source>
        <dbReference type="ARBA" id="ARBA00022801"/>
    </source>
</evidence>
<dbReference type="InterPro" id="IPR015063">
    <property type="entry name" value="USP8_dimer"/>
</dbReference>
<organism evidence="14 15">
    <name type="scientific">Trichoderma aggressivum f. europaeum</name>
    <dbReference type="NCBI Taxonomy" id="173218"/>
    <lineage>
        <taxon>Eukaryota</taxon>
        <taxon>Fungi</taxon>
        <taxon>Dikarya</taxon>
        <taxon>Ascomycota</taxon>
        <taxon>Pezizomycotina</taxon>
        <taxon>Sordariomycetes</taxon>
        <taxon>Hypocreomycetidae</taxon>
        <taxon>Hypocreales</taxon>
        <taxon>Hypocreaceae</taxon>
        <taxon>Trichoderma</taxon>
    </lineage>
</organism>
<evidence type="ECO:0000256" key="6">
    <source>
        <dbReference type="ARBA" id="ARBA00022786"/>
    </source>
</evidence>
<dbReference type="GO" id="GO:0006508">
    <property type="term" value="P:proteolysis"/>
    <property type="evidence" value="ECO:0007669"/>
    <property type="project" value="UniProtKB-KW"/>
</dbReference>